<dbReference type="CDD" id="cd19941">
    <property type="entry name" value="TIL"/>
    <property type="match status" value="4"/>
</dbReference>
<keyword evidence="3" id="KW-0325">Glycoprotein</keyword>
<accession>A0A2G8LQQ4</accession>
<reference evidence="5 6" key="1">
    <citation type="journal article" date="2017" name="PLoS Biol.">
        <title>The sea cucumber genome provides insights into morphological evolution and visceral regeneration.</title>
        <authorList>
            <person name="Zhang X."/>
            <person name="Sun L."/>
            <person name="Yuan J."/>
            <person name="Sun Y."/>
            <person name="Gao Y."/>
            <person name="Zhang L."/>
            <person name="Li S."/>
            <person name="Dai H."/>
            <person name="Hamel J.F."/>
            <person name="Liu C."/>
            <person name="Yu Y."/>
            <person name="Liu S."/>
            <person name="Lin W."/>
            <person name="Guo K."/>
            <person name="Jin S."/>
            <person name="Xu P."/>
            <person name="Storey K.B."/>
            <person name="Huan P."/>
            <person name="Zhang T."/>
            <person name="Zhou Y."/>
            <person name="Zhang J."/>
            <person name="Lin C."/>
            <person name="Li X."/>
            <person name="Xing L."/>
            <person name="Huo D."/>
            <person name="Sun M."/>
            <person name="Wang L."/>
            <person name="Mercier A."/>
            <person name="Li F."/>
            <person name="Yang H."/>
            <person name="Xiang J."/>
        </authorList>
    </citation>
    <scope>NUCLEOTIDE SEQUENCE [LARGE SCALE GENOMIC DNA]</scope>
    <source>
        <strain evidence="5">Shaxun</strain>
        <tissue evidence="5">Muscle</tissue>
    </source>
</reference>
<dbReference type="InterPro" id="IPR050780">
    <property type="entry name" value="Mucin_vWF_Thrombospondin_sf"/>
</dbReference>
<dbReference type="OrthoDB" id="6236007at2759"/>
<evidence type="ECO:0000259" key="4">
    <source>
        <dbReference type="PROSITE" id="PS51233"/>
    </source>
</evidence>
<dbReference type="PANTHER" id="PTHR11339:SF373">
    <property type="entry name" value="VWFD DOMAIN-CONTAINING PROTEIN"/>
    <property type="match status" value="1"/>
</dbReference>
<keyword evidence="6" id="KW-1185">Reference proteome</keyword>
<dbReference type="Pfam" id="PF08742">
    <property type="entry name" value="C8"/>
    <property type="match status" value="6"/>
</dbReference>
<feature type="domain" description="VWFD" evidence="4">
    <location>
        <begin position="210"/>
        <end position="392"/>
    </location>
</feature>
<dbReference type="InterPro" id="IPR025615">
    <property type="entry name" value="TILa_dom"/>
</dbReference>
<protein>
    <submittedName>
        <fullName evidence="5">Putative IgGFc-binding protein</fullName>
    </submittedName>
</protein>
<dbReference type="GO" id="GO:0005615">
    <property type="term" value="C:extracellular space"/>
    <property type="evidence" value="ECO:0007669"/>
    <property type="project" value="TreeGrafter"/>
</dbReference>
<dbReference type="EMBL" id="MRZV01000009">
    <property type="protein sequence ID" value="PIK62565.1"/>
    <property type="molecule type" value="Genomic_DNA"/>
</dbReference>
<evidence type="ECO:0000313" key="5">
    <source>
        <dbReference type="EMBL" id="PIK62565.1"/>
    </source>
</evidence>
<evidence type="ECO:0000256" key="3">
    <source>
        <dbReference type="ARBA" id="ARBA00023180"/>
    </source>
</evidence>
<dbReference type="GO" id="GO:0031012">
    <property type="term" value="C:extracellular matrix"/>
    <property type="evidence" value="ECO:0007669"/>
    <property type="project" value="TreeGrafter"/>
</dbReference>
<dbReference type="Pfam" id="PF01826">
    <property type="entry name" value="TIL"/>
    <property type="match status" value="2"/>
</dbReference>
<dbReference type="InterPro" id="IPR001007">
    <property type="entry name" value="VWF_dom"/>
</dbReference>
<dbReference type="InterPro" id="IPR036084">
    <property type="entry name" value="Ser_inhib-like_sf"/>
</dbReference>
<gene>
    <name evidence="5" type="ORF">BSL78_00461</name>
</gene>
<sequence length="1959" mass="214079">MDKVICGRQTSKSRNLVIRTTPSALAVCHDFVDPQPVYDSCVFDVCATGTVDSLCSNMEQYVDDCSAAGGSPNNWWKDRPQCKPDCPPGAIYIPNFPGCPPSCAQPHGDPNCPVDTMPACICPRPTLFQDGECVEECGGCNLDNGAHIKDGAILVNEDCSQTCVCVEGNLQCSRLVCSEFAECGLRGGIRGCQCKEGFTGDGLTCEEAACDCTAWGDPHYITFDGIRYDFQGDCEYVLVERCSGDDDDDESPLENYRVIVDNVKNRPTSKVSLTRAVRLEINGNTYEAKSGGEVLINGIQEPLPYTDNVVTVQRLLPNKVVIDTNFQLSILFENPYTVKVKVFHEKHQGKTCGLCGTCTMDRNDEFRLPNGGLATNAVDFGNAWSTKGRNCIDDQGLKPCEEGSEENMEAIDACSILTSVTGPFRECHELVDPAGIFDTCTTDVCAMTDKDVPLCNNLRLYAGRCVEAGGSPGNWLANAHAACGTTCPAGMIYDPCGSACQSTCAGATAGDCKFLCEEVCRCPNGLVLNGDQCVSQAECGCKLESGGYIQVCTCTANGLQCEEHTCPTQSTCSVKNGIRKCYCSHQHVMNNGRCVRGPSVAHIFGDPHFITYDGKAFDFQGTGEYILAQKCGQSDALPEFTLIGQLNKDAPRDLVSYIRYLRLEYKGKQYELFIGGKVKVNERRVFLPYDDPDNDVIIGNQVYGFATISVGSGLFIMFDKLQRVEIHVQAQHTGEVCGLAGTNTGSQEDDFTLPNGQLATSVEEFGAAWSIGDNDEPQGVTANPCIPGSDEEMQGKDLCNLLIRGQGPFSPCFEFVDPQDTYDACVMDVCVSHQPDMSCSAMKMYAQLCRQMQGTPRDFVPEAPHCQGLAMLTCPENSILIPLGKGCQRTCQDRTGQLNCQPNDVIESCFCAFPRVLHNDQCILPEECGCISPGNDMMEVGDQYISDNCDEICHCKTTGLECTSYSCHKKANCELKDGIRNCFCGNGYSGDGQTCTGSDIGASCSGDPHFASFDKRYFDYQGACEYTLVEVCIEDNTIPYFKLIGNFNKAYPHDRVTVTVSYRLEFKGSVFEIRGSPGAFVDGVPVTLPFTRHGVTMTYVPHQKWVLSTDFGLIVNSQFNVWRNTQYANVQVKLPPDFTERVCGLFGFPNGNYADEFRMKNGQILGIADAVVMDGVDYLWARDPVQFGNSWQTGDRECQPPQPVDPCPEGHPNRLPAVDKCWVIVNKFGPLAGCRDFINPQQIFDDCVYDVCSTNLDILHVCKNIEAFVGLCRERGGNPGKWWTFVPECVSGHIYLRVVSLYYPIISVHIYHSLQDEVYTYDDCSIRCTCVNGEEQCEAYGCRGDEECKVEGEVRGCFCKEGFKFNGFECSNEPCHCQIWGDPHYVTFDGLKYDFQGDCEYTLVTTFDHGDLPEFTVFGRNRKTVPSAPVSYLRQVKLQYKDNEYELYSSGALTVNGVATALPITTGGTDYVTITYLPPGKIMLITHFGLKLVFTYASAGLTVQVDSAYYEHLCGLCGTCNQDRTDEFVLPSGELSASASTFGNAWAVGEGECVPDPGTDPCAEDSDMKQEAEDDCFILEVDGPFRSCHLFVDPTPFYDSCVFDLCVTEDKGLFCPALYAYAEACRTAGGNPGQWWEQITECSAPCPVDMVYTASGPACPPTCARRENPVTCDDIEDVETCVCPEGKILDGDKCVLPRECGCDTPEGRYISPGSVYVKEDCSQRCTCILGELQCEDYQCAPEASCEIKSGKRACFCSAGLIRDQVSAGADRVLVVDDVAMARSYEDDSVTLIYLPDGSSILTTAFGISIYFGQGSVASIKVPSALREQVYGMCGTCNANGEDDFTLPDGSQATDAVGFVAGWSIGECDGTPDADPCNDDDSEARDQCYSLIDPNGVFAACHDFILPDVHYKTCIDDFCLDEEVLCDNIASYASQCLAAGGQLNNWRQTIPACGKTSFLH</sequence>
<dbReference type="SMART" id="SM00215">
    <property type="entry name" value="VWC_out"/>
    <property type="match status" value="3"/>
</dbReference>
<proteinExistence type="predicted"/>
<dbReference type="InterPro" id="IPR000742">
    <property type="entry name" value="EGF"/>
</dbReference>
<dbReference type="STRING" id="307972.A0A2G8LQQ4"/>
<dbReference type="SMART" id="SM00216">
    <property type="entry name" value="VWD"/>
    <property type="match status" value="5"/>
</dbReference>
<dbReference type="Proteomes" id="UP000230750">
    <property type="component" value="Unassembled WGS sequence"/>
</dbReference>
<keyword evidence="2" id="KW-1015">Disulfide bond</keyword>
<dbReference type="Pfam" id="PF00094">
    <property type="entry name" value="VWD"/>
    <property type="match status" value="5"/>
</dbReference>
<feature type="domain" description="VWFD" evidence="4">
    <location>
        <begin position="1700"/>
        <end position="1877"/>
    </location>
</feature>
<evidence type="ECO:0000256" key="1">
    <source>
        <dbReference type="ARBA" id="ARBA00022737"/>
    </source>
</evidence>
<feature type="domain" description="VWFD" evidence="4">
    <location>
        <begin position="1375"/>
        <end position="1554"/>
    </location>
</feature>
<dbReference type="PROSITE" id="PS51233">
    <property type="entry name" value="VWFD"/>
    <property type="match status" value="5"/>
</dbReference>
<organism evidence="5 6">
    <name type="scientific">Stichopus japonicus</name>
    <name type="common">Sea cucumber</name>
    <dbReference type="NCBI Taxonomy" id="307972"/>
    <lineage>
        <taxon>Eukaryota</taxon>
        <taxon>Metazoa</taxon>
        <taxon>Echinodermata</taxon>
        <taxon>Eleutherozoa</taxon>
        <taxon>Echinozoa</taxon>
        <taxon>Holothuroidea</taxon>
        <taxon>Aspidochirotacea</taxon>
        <taxon>Aspidochirotida</taxon>
        <taxon>Stichopodidae</taxon>
        <taxon>Apostichopus</taxon>
    </lineage>
</organism>
<evidence type="ECO:0000313" key="6">
    <source>
        <dbReference type="Proteomes" id="UP000230750"/>
    </source>
</evidence>
<dbReference type="Gene3D" id="2.10.25.10">
    <property type="entry name" value="Laminin"/>
    <property type="match status" value="4"/>
</dbReference>
<dbReference type="PROSITE" id="PS01186">
    <property type="entry name" value="EGF_2"/>
    <property type="match status" value="2"/>
</dbReference>
<keyword evidence="1" id="KW-0677">Repeat</keyword>
<dbReference type="InterPro" id="IPR014853">
    <property type="entry name" value="VWF/SSPO/ZAN-like_Cys-rich_dom"/>
</dbReference>
<dbReference type="Pfam" id="PF12714">
    <property type="entry name" value="TILa"/>
    <property type="match status" value="3"/>
</dbReference>
<comment type="caution">
    <text evidence="5">The sequence shown here is derived from an EMBL/GenBank/DDBJ whole genome shotgun (WGS) entry which is preliminary data.</text>
</comment>
<evidence type="ECO:0000256" key="2">
    <source>
        <dbReference type="ARBA" id="ARBA00023157"/>
    </source>
</evidence>
<dbReference type="InterPro" id="IPR002919">
    <property type="entry name" value="TIL_dom"/>
</dbReference>
<feature type="domain" description="VWFD" evidence="4">
    <location>
        <begin position="599"/>
        <end position="777"/>
    </location>
</feature>
<name>A0A2G8LQQ4_STIJA</name>
<feature type="domain" description="VWFD" evidence="4">
    <location>
        <begin position="1000"/>
        <end position="1199"/>
    </location>
</feature>
<dbReference type="PANTHER" id="PTHR11339">
    <property type="entry name" value="EXTRACELLULAR MATRIX GLYCOPROTEIN RELATED"/>
    <property type="match status" value="1"/>
</dbReference>
<dbReference type="SUPFAM" id="SSF57567">
    <property type="entry name" value="Serine protease inhibitors"/>
    <property type="match status" value="4"/>
</dbReference>
<dbReference type="SMART" id="SM00832">
    <property type="entry name" value="C8"/>
    <property type="match status" value="6"/>
</dbReference>
<dbReference type="InterPro" id="IPR001846">
    <property type="entry name" value="VWF_type-D"/>
</dbReference>